<comment type="caution">
    <text evidence="1">The sequence shown here is derived from an EMBL/GenBank/DDBJ whole genome shotgun (WGS) entry which is preliminary data.</text>
</comment>
<dbReference type="AlphaFoldDB" id="G9ZHI3"/>
<sequence length="41" mass="4706">MICLNANPFGAYKFLFSLRKKPITFACADKMMIKCAYPQET</sequence>
<accession>G9ZHI3</accession>
<protein>
    <submittedName>
        <fullName evidence="1">Uncharacterized protein</fullName>
    </submittedName>
</protein>
<dbReference type="HOGENOM" id="CLU_3267480_0_0_6"/>
<evidence type="ECO:0000313" key="2">
    <source>
        <dbReference type="Proteomes" id="UP000004750"/>
    </source>
</evidence>
<gene>
    <name evidence="1" type="ORF">HMPREF9080_02213</name>
</gene>
<dbReference type="Proteomes" id="UP000004750">
    <property type="component" value="Unassembled WGS sequence"/>
</dbReference>
<dbReference type="EMBL" id="AGCM01000126">
    <property type="protein sequence ID" value="EHM52658.1"/>
    <property type="molecule type" value="Genomic_DNA"/>
</dbReference>
<evidence type="ECO:0000313" key="1">
    <source>
        <dbReference type="EMBL" id="EHM52658.1"/>
    </source>
</evidence>
<proteinExistence type="predicted"/>
<name>G9ZHI3_9GAMM</name>
<organism evidence="1 2">
    <name type="scientific">Cardiobacterium valvarum F0432</name>
    <dbReference type="NCBI Taxonomy" id="797473"/>
    <lineage>
        <taxon>Bacteria</taxon>
        <taxon>Pseudomonadati</taxon>
        <taxon>Pseudomonadota</taxon>
        <taxon>Gammaproteobacteria</taxon>
        <taxon>Cardiobacteriales</taxon>
        <taxon>Cardiobacteriaceae</taxon>
        <taxon>Cardiobacterium</taxon>
    </lineage>
</organism>
<reference evidence="1 2" key="1">
    <citation type="submission" date="2011-08" db="EMBL/GenBank/DDBJ databases">
        <authorList>
            <person name="Weinstock G."/>
            <person name="Sodergren E."/>
            <person name="Clifton S."/>
            <person name="Fulton L."/>
            <person name="Fulton B."/>
            <person name="Courtney L."/>
            <person name="Fronick C."/>
            <person name="Harrison M."/>
            <person name="Strong C."/>
            <person name="Farmer C."/>
            <person name="Delahaunty K."/>
            <person name="Markovic C."/>
            <person name="Hall O."/>
            <person name="Minx P."/>
            <person name="Tomlinson C."/>
            <person name="Mitreva M."/>
            <person name="Hou S."/>
            <person name="Chen J."/>
            <person name="Wollam A."/>
            <person name="Pepin K.H."/>
            <person name="Johnson M."/>
            <person name="Bhonagiri V."/>
            <person name="Zhang X."/>
            <person name="Suruliraj S."/>
            <person name="Warren W."/>
            <person name="Chinwalla A."/>
            <person name="Mardis E.R."/>
            <person name="Wilson R.K."/>
        </authorList>
    </citation>
    <scope>NUCLEOTIDE SEQUENCE [LARGE SCALE GENOMIC DNA]</scope>
    <source>
        <strain evidence="1 2">F0432</strain>
    </source>
</reference>
<dbReference type="STRING" id="797473.HMPREF9080_02213"/>